<sequence length="408" mass="48127">MEASPPYYLLFIILLIITLYIEQTKEDIKVHTSVQIRRPSNRHWIERASSARQKTTPSVLTTTIIPNRFIYLGNASSINMSSELKKNSIRRKELQDQPQLPNTNSPTYLDYQGSRKHPIDEYNQHSILYPHEGLSAFHNLPSWYSLRYRRYPREEPNHPYDDNNLQLPWNYKPKCRSCGRPLLQDSFCIDDFVLIINFTQIQLILNHQKGFYGDLVFFIVESVSQLKLDHHGKPGNTGRPFRPIMGLLSSAHPRTRSREIRTQDLPDTKHYMQPSLVRQIVYNCDRFQTGPMLGEVYLITGIYISGVPHVDSCSWKAPWSQVTREQKRYLRHRYSIQCGICQLQRVLYIDPIYHRNPKTCYLPISPNSNEMMCRDKFSLCRLQRRTNRCNFINNKSYRICETWSTKHI</sequence>
<evidence type="ECO:0000313" key="6">
    <source>
        <dbReference type="Proteomes" id="UP000008854"/>
    </source>
</evidence>
<feature type="region of interest" description="Disordered" evidence="4">
    <location>
        <begin position="88"/>
        <end position="114"/>
    </location>
</feature>
<dbReference type="GO" id="GO:0008191">
    <property type="term" value="F:metalloendopeptidase inhibitor activity"/>
    <property type="evidence" value="ECO:0007669"/>
    <property type="project" value="InterPro"/>
</dbReference>
<organism evidence="6 7">
    <name type="scientific">Schistosoma mansoni</name>
    <name type="common">Blood fluke</name>
    <dbReference type="NCBI Taxonomy" id="6183"/>
    <lineage>
        <taxon>Eukaryota</taxon>
        <taxon>Metazoa</taxon>
        <taxon>Spiralia</taxon>
        <taxon>Lophotrochozoa</taxon>
        <taxon>Platyhelminthes</taxon>
        <taxon>Trematoda</taxon>
        <taxon>Digenea</taxon>
        <taxon>Strigeidida</taxon>
        <taxon>Schistosomatoidea</taxon>
        <taxon>Schistosomatidae</taxon>
        <taxon>Schistosoma</taxon>
    </lineage>
</organism>
<dbReference type="SUPFAM" id="SSF50242">
    <property type="entry name" value="TIMP-like"/>
    <property type="match status" value="1"/>
</dbReference>
<feature type="compositionally biased region" description="Polar residues" evidence="4">
    <location>
        <begin position="96"/>
        <end position="107"/>
    </location>
</feature>
<keyword evidence="2" id="KW-0964">Secreted</keyword>
<name>A0A3Q0KIU6_SCHMA</name>
<evidence type="ECO:0000256" key="1">
    <source>
        <dbReference type="ARBA" id="ARBA00004613"/>
    </source>
</evidence>
<dbReference type="InterPro" id="IPR001820">
    <property type="entry name" value="TIMP"/>
</dbReference>
<evidence type="ECO:0000313" key="7">
    <source>
        <dbReference type="WBParaSite" id="Smp_087690.1"/>
    </source>
</evidence>
<evidence type="ECO:0000256" key="5">
    <source>
        <dbReference type="SAM" id="Phobius"/>
    </source>
</evidence>
<dbReference type="GO" id="GO:0005615">
    <property type="term" value="C:extracellular space"/>
    <property type="evidence" value="ECO:0007669"/>
    <property type="project" value="TreeGrafter"/>
</dbReference>
<dbReference type="SMART" id="SM00206">
    <property type="entry name" value="NTR"/>
    <property type="match status" value="1"/>
</dbReference>
<dbReference type="InterPro" id="IPR008993">
    <property type="entry name" value="TIMP-like_OB-fold"/>
</dbReference>
<dbReference type="Gene3D" id="2.40.50.120">
    <property type="match status" value="1"/>
</dbReference>
<dbReference type="STRING" id="6183.A0A3Q0KIU6"/>
<reference evidence="6" key="1">
    <citation type="journal article" date="2012" name="PLoS Negl. Trop. Dis.">
        <title>A systematically improved high quality genome and transcriptome of the human blood fluke Schistosoma mansoni.</title>
        <authorList>
            <person name="Protasio A.V."/>
            <person name="Tsai I.J."/>
            <person name="Babbage A."/>
            <person name="Nichol S."/>
            <person name="Hunt M."/>
            <person name="Aslett M.A."/>
            <person name="De Silva N."/>
            <person name="Velarde G.S."/>
            <person name="Anderson T.J."/>
            <person name="Clark R.C."/>
            <person name="Davidson C."/>
            <person name="Dillon G.P."/>
            <person name="Holroyd N.E."/>
            <person name="LoVerde P.T."/>
            <person name="Lloyd C."/>
            <person name="McQuillan J."/>
            <person name="Oliveira G."/>
            <person name="Otto T.D."/>
            <person name="Parker-Manuel S.J."/>
            <person name="Quail M.A."/>
            <person name="Wilson R.A."/>
            <person name="Zerlotini A."/>
            <person name="Dunne D.W."/>
            <person name="Berriman M."/>
        </authorList>
    </citation>
    <scope>NUCLEOTIDE SEQUENCE [LARGE SCALE GENOMIC DNA]</scope>
    <source>
        <strain evidence="6">Puerto Rican</strain>
    </source>
</reference>
<dbReference type="PANTHER" id="PTHR11844:SF33">
    <property type="entry name" value="TISSUE INHIBITOR OF METALLOPROTEINASE"/>
    <property type="match status" value="1"/>
</dbReference>
<dbReference type="GO" id="GO:0002020">
    <property type="term" value="F:protease binding"/>
    <property type="evidence" value="ECO:0007669"/>
    <property type="project" value="TreeGrafter"/>
</dbReference>
<keyword evidence="3" id="KW-1015">Disulfide bond</keyword>
<feature type="disulfide bond" evidence="3">
    <location>
        <begin position="341"/>
        <end position="389"/>
    </location>
</feature>
<dbReference type="InParanoid" id="A0A3Q0KIU6"/>
<keyword evidence="5" id="KW-0472">Membrane</keyword>
<dbReference type="Proteomes" id="UP000008854">
    <property type="component" value="Unassembled WGS sequence"/>
</dbReference>
<evidence type="ECO:0000256" key="3">
    <source>
        <dbReference type="PIRSR" id="PIRSR601820-3"/>
    </source>
</evidence>
<keyword evidence="5" id="KW-0812">Transmembrane</keyword>
<dbReference type="GO" id="GO:0031012">
    <property type="term" value="C:extracellular matrix"/>
    <property type="evidence" value="ECO:0007669"/>
    <property type="project" value="TreeGrafter"/>
</dbReference>
<keyword evidence="5" id="KW-1133">Transmembrane helix</keyword>
<dbReference type="Pfam" id="PF00965">
    <property type="entry name" value="TIMP"/>
    <property type="match status" value="1"/>
</dbReference>
<protein>
    <submittedName>
        <fullName evidence="7">Metalloproteinase inhibitor 1</fullName>
    </submittedName>
</protein>
<feature type="transmembrane region" description="Helical" evidence="5">
    <location>
        <begin position="6"/>
        <end position="21"/>
    </location>
</feature>
<evidence type="ECO:0000256" key="4">
    <source>
        <dbReference type="SAM" id="MobiDB-lite"/>
    </source>
</evidence>
<dbReference type="AlphaFoldDB" id="A0A3Q0KIU6"/>
<dbReference type="PANTHER" id="PTHR11844">
    <property type="entry name" value="METALLOPROTEASE INHIBITOR"/>
    <property type="match status" value="1"/>
</dbReference>
<proteinExistence type="predicted"/>
<reference evidence="7" key="2">
    <citation type="submission" date="2018-12" db="UniProtKB">
        <authorList>
            <consortium name="WormBaseParasite"/>
        </authorList>
    </citation>
    <scope>IDENTIFICATION</scope>
    <source>
        <strain evidence="7">Puerto Rican</strain>
    </source>
</reference>
<accession>A0A3Q0KIU6</accession>
<comment type="subcellular location">
    <subcellularLocation>
        <location evidence="1">Secreted</location>
    </subcellularLocation>
</comment>
<evidence type="ECO:0000256" key="2">
    <source>
        <dbReference type="ARBA" id="ARBA00022525"/>
    </source>
</evidence>
<dbReference type="GO" id="GO:0051045">
    <property type="term" value="P:negative regulation of membrane protein ectodomain proteolysis"/>
    <property type="evidence" value="ECO:0007669"/>
    <property type="project" value="TreeGrafter"/>
</dbReference>
<dbReference type="WBParaSite" id="Smp_087690.1">
    <property type="protein sequence ID" value="Smp_087690.1"/>
    <property type="gene ID" value="Smp_087690"/>
</dbReference>
<keyword evidence="6" id="KW-1185">Reference proteome</keyword>